<gene>
    <name evidence="6" type="primary">RRP15</name>
</gene>
<evidence type="ECO:0000256" key="4">
    <source>
        <dbReference type="SAM" id="MobiDB-lite"/>
    </source>
</evidence>
<dbReference type="InterPro" id="IPR015095">
    <property type="entry name" value="AlkB_hom8_N"/>
</dbReference>
<dbReference type="GeneTree" id="ENSGT00390000001960"/>
<reference evidence="6" key="3">
    <citation type="submission" date="2025-09" db="UniProtKB">
        <authorList>
            <consortium name="Ensembl"/>
        </authorList>
    </citation>
    <scope>IDENTIFICATION</scope>
</reference>
<protein>
    <recommendedName>
        <fullName evidence="2">RRP15-like protein</fullName>
    </recommendedName>
</protein>
<comment type="similarity">
    <text evidence="1">Belongs to the RRP15 family.</text>
</comment>
<dbReference type="AlphaFoldDB" id="A0A669EU52"/>
<evidence type="ECO:0000259" key="5">
    <source>
        <dbReference type="Pfam" id="PF09004"/>
    </source>
</evidence>
<dbReference type="Pfam" id="PF09004">
    <property type="entry name" value="ALKBH8_N"/>
    <property type="match status" value="1"/>
</dbReference>
<dbReference type="Proteomes" id="UP000005207">
    <property type="component" value="Linkage group LG11"/>
</dbReference>
<evidence type="ECO:0000256" key="1">
    <source>
        <dbReference type="ARBA" id="ARBA00007462"/>
    </source>
</evidence>
<feature type="region of interest" description="Disordered" evidence="4">
    <location>
        <begin position="312"/>
        <end position="332"/>
    </location>
</feature>
<reference evidence="7" key="1">
    <citation type="submission" date="2012-01" db="EMBL/GenBank/DDBJ databases">
        <title>The Genome Sequence of Oreochromis niloticus (Nile Tilapia).</title>
        <authorList>
            <consortium name="Broad Institute Genome Assembly Team"/>
            <consortium name="Broad Institute Sequencing Platform"/>
            <person name="Di Palma F."/>
            <person name="Johnson J."/>
            <person name="Lander E.S."/>
            <person name="Lindblad-Toh K."/>
        </authorList>
    </citation>
    <scope>NUCLEOTIDE SEQUENCE [LARGE SCALE GENOMIC DNA]</scope>
</reference>
<sequence>MDIEAVDSYRYLGVHLNNKLDWTHNSDALYRKGQSRLYLLRRLRSFGVEGPLLKTFYDSVVASAIFYGVVCWGGNISAGDRKRLNRLIRRASSVLGCPLDPVEVSLWPTASFLCASLCESGDNMALWSEGKKEEDENEHNEDANTGWAEAMAKILGKKTTSGILEKNKELEKIKAAERQEQLERKKQADEKKAWEQMCREKPDIVKDRETEKALQRIATRGVVQLFNAVRKHQKTVEEKVKDAGGSDRKKAKILGSVSKKDFIDVLRREEGGVRATGKTEKDAVSSQMFVAAVEKPAWTVLRDDFMMGATMKDWDKSSDQDEPQEGNSEAAI</sequence>
<evidence type="ECO:0000313" key="6">
    <source>
        <dbReference type="Ensembl" id="ENSONIP00000076186.1"/>
    </source>
</evidence>
<evidence type="ECO:0000256" key="3">
    <source>
        <dbReference type="SAM" id="Coils"/>
    </source>
</evidence>
<feature type="domain" description="Alkylated DNA repair protein AlkB homologue 8 N-terminal" evidence="5">
    <location>
        <begin position="22"/>
        <end position="61"/>
    </location>
</feature>
<dbReference type="InParanoid" id="A0A669EU52"/>
<dbReference type="FunCoup" id="A0A669EU52">
    <property type="interactions" value="427"/>
</dbReference>
<feature type="coiled-coil region" evidence="3">
    <location>
        <begin position="165"/>
        <end position="192"/>
    </location>
</feature>
<evidence type="ECO:0000313" key="7">
    <source>
        <dbReference type="Proteomes" id="UP000005207"/>
    </source>
</evidence>
<evidence type="ECO:0000256" key="2">
    <source>
        <dbReference type="ARBA" id="ARBA00017475"/>
    </source>
</evidence>
<name>A0A669EU52_ORENI</name>
<keyword evidence="3" id="KW-0175">Coiled coil</keyword>
<dbReference type="PANTHER" id="PTHR13245:SF14">
    <property type="entry name" value="RRP15-LIKE PROTEIN"/>
    <property type="match status" value="1"/>
</dbReference>
<dbReference type="PANTHER" id="PTHR13245">
    <property type="entry name" value="RRP15-LIKE PROTEIN"/>
    <property type="match status" value="1"/>
</dbReference>
<dbReference type="GO" id="GO:0000470">
    <property type="term" value="P:maturation of LSU-rRNA"/>
    <property type="evidence" value="ECO:0007669"/>
    <property type="project" value="TreeGrafter"/>
</dbReference>
<organism evidence="6 7">
    <name type="scientific">Oreochromis niloticus</name>
    <name type="common">Nile tilapia</name>
    <name type="synonym">Tilapia nilotica</name>
    <dbReference type="NCBI Taxonomy" id="8128"/>
    <lineage>
        <taxon>Eukaryota</taxon>
        <taxon>Metazoa</taxon>
        <taxon>Chordata</taxon>
        <taxon>Craniata</taxon>
        <taxon>Vertebrata</taxon>
        <taxon>Euteleostomi</taxon>
        <taxon>Actinopterygii</taxon>
        <taxon>Neopterygii</taxon>
        <taxon>Teleostei</taxon>
        <taxon>Neoteleostei</taxon>
        <taxon>Acanthomorphata</taxon>
        <taxon>Ovalentaria</taxon>
        <taxon>Cichlomorphae</taxon>
        <taxon>Cichliformes</taxon>
        <taxon>Cichlidae</taxon>
        <taxon>African cichlids</taxon>
        <taxon>Pseudocrenilabrinae</taxon>
        <taxon>Oreochromini</taxon>
        <taxon>Oreochromis</taxon>
    </lineage>
</organism>
<dbReference type="GO" id="GO:0000460">
    <property type="term" value="P:maturation of 5.8S rRNA"/>
    <property type="evidence" value="ECO:0007669"/>
    <property type="project" value="TreeGrafter"/>
</dbReference>
<dbReference type="GO" id="GO:0008168">
    <property type="term" value="F:methyltransferase activity"/>
    <property type="evidence" value="ECO:0007669"/>
    <property type="project" value="InterPro"/>
</dbReference>
<dbReference type="Pfam" id="PF07890">
    <property type="entry name" value="Rrp15p"/>
    <property type="match status" value="1"/>
</dbReference>
<dbReference type="GO" id="GO:0016706">
    <property type="term" value="F:2-oxoglutarate-dependent dioxygenase activity"/>
    <property type="evidence" value="ECO:0007669"/>
    <property type="project" value="InterPro"/>
</dbReference>
<dbReference type="InterPro" id="IPR012459">
    <property type="entry name" value="Rrp15"/>
</dbReference>
<dbReference type="GO" id="GO:0030687">
    <property type="term" value="C:preribosome, large subunit precursor"/>
    <property type="evidence" value="ECO:0007669"/>
    <property type="project" value="TreeGrafter"/>
</dbReference>
<dbReference type="Ensembl" id="ENSONIT00000092248.1">
    <property type="protein sequence ID" value="ENSONIP00000076186.1"/>
    <property type="gene ID" value="ENSONIG00000028653.1"/>
</dbReference>
<proteinExistence type="inferred from homology"/>
<keyword evidence="7" id="KW-1185">Reference proteome</keyword>
<reference evidence="6" key="2">
    <citation type="submission" date="2025-08" db="UniProtKB">
        <authorList>
            <consortium name="Ensembl"/>
        </authorList>
    </citation>
    <scope>IDENTIFICATION</scope>
</reference>
<accession>A0A669EU52</accession>